<gene>
    <name evidence="1" type="ORF">H9853_02650</name>
</gene>
<protein>
    <recommendedName>
        <fullName evidence="3">Acyl carrier protein phosphodiesterase</fullName>
    </recommendedName>
</protein>
<evidence type="ECO:0000313" key="2">
    <source>
        <dbReference type="Proteomes" id="UP000824156"/>
    </source>
</evidence>
<accession>A0A9D1W786</accession>
<evidence type="ECO:0000313" key="1">
    <source>
        <dbReference type="EMBL" id="HIX53900.1"/>
    </source>
</evidence>
<dbReference type="AlphaFoldDB" id="A0A9D1W786"/>
<name>A0A9D1W786_9SPHI</name>
<reference evidence="1" key="2">
    <citation type="submission" date="2021-04" db="EMBL/GenBank/DDBJ databases">
        <authorList>
            <person name="Gilroy R."/>
        </authorList>
    </citation>
    <scope>NUCLEOTIDE SEQUENCE</scope>
    <source>
        <strain evidence="1">1719</strain>
    </source>
</reference>
<comment type="caution">
    <text evidence="1">The sequence shown here is derived from an EMBL/GenBank/DDBJ whole genome shotgun (WGS) entry which is preliminary data.</text>
</comment>
<proteinExistence type="predicted"/>
<organism evidence="1 2">
    <name type="scientific">Candidatus Sphingobacterium stercoripullorum</name>
    <dbReference type="NCBI Taxonomy" id="2838759"/>
    <lineage>
        <taxon>Bacteria</taxon>
        <taxon>Pseudomonadati</taxon>
        <taxon>Bacteroidota</taxon>
        <taxon>Sphingobacteriia</taxon>
        <taxon>Sphingobacteriales</taxon>
        <taxon>Sphingobacteriaceae</taxon>
        <taxon>Sphingobacterium</taxon>
    </lineage>
</organism>
<dbReference type="EMBL" id="DXEZ01000074">
    <property type="protein sequence ID" value="HIX53900.1"/>
    <property type="molecule type" value="Genomic_DNA"/>
</dbReference>
<sequence length="225" mass="26776">MNFLSHYYFERYSTSSERVTGCLLPDLLKHVGKSYAFQPLKHQAILKQRVASNDLFIGWMRHVDVDRVFHGSDFFLEHRHKLRKVLEDMLVGLPIRPSFLAHISIELLLDFYLLKEDLINPNRLYEHLTAVDKPSLRWFLDTIGNENPHSFMEFYDTFVESKYLLKYVEIDFLAEALLNICKRVWNFQYNYDDKMALSEKLLAYYDEHDHSFNDVFTVVSEGIKH</sequence>
<reference evidence="1" key="1">
    <citation type="journal article" date="2021" name="PeerJ">
        <title>Extensive microbial diversity within the chicken gut microbiome revealed by metagenomics and culture.</title>
        <authorList>
            <person name="Gilroy R."/>
            <person name="Ravi A."/>
            <person name="Getino M."/>
            <person name="Pursley I."/>
            <person name="Horton D.L."/>
            <person name="Alikhan N.F."/>
            <person name="Baker D."/>
            <person name="Gharbi K."/>
            <person name="Hall N."/>
            <person name="Watson M."/>
            <person name="Adriaenssens E.M."/>
            <person name="Foster-Nyarko E."/>
            <person name="Jarju S."/>
            <person name="Secka A."/>
            <person name="Antonio M."/>
            <person name="Oren A."/>
            <person name="Chaudhuri R.R."/>
            <person name="La Ragione R."/>
            <person name="Hildebrand F."/>
            <person name="Pallen M.J."/>
        </authorList>
    </citation>
    <scope>NUCLEOTIDE SEQUENCE</scope>
    <source>
        <strain evidence="1">1719</strain>
    </source>
</reference>
<evidence type="ECO:0008006" key="3">
    <source>
        <dbReference type="Google" id="ProtNLM"/>
    </source>
</evidence>
<dbReference type="Proteomes" id="UP000824156">
    <property type="component" value="Unassembled WGS sequence"/>
</dbReference>